<sequence length="310" mass="35946">MAGRKRVALFHGQRMELNKSRDELIEHKSIQLDCKEITTLAVIHFAVDFNKQELLERVVERAKAASSGLLQILYARKIKLDGERERAMDEGEERESMIQILKWLPQGSLAIPFTDTKRLLLVQHLFFRSSANEELACFMADVRVDDKGRPTLQEGEAIHGSNISAHTKGEVSLEEYNKNTPWSEGSVSYEENETSSDGLEFIDCIELMIDWEKQQQQQQHEESMWRRFAQVLKKNKMQYFLHPKRGKVDLDELEGKAIGLLISDESIFEFGWFPYFQQIFHSFELVDQFAIGTYKRAVQDMPFASHPKIT</sequence>
<reference evidence="1 2" key="1">
    <citation type="journal article" date="2021" name="Nat. Plants">
        <title>The Taxus genome provides insights into paclitaxel biosynthesis.</title>
        <authorList>
            <person name="Xiong X."/>
            <person name="Gou J."/>
            <person name="Liao Q."/>
            <person name="Li Y."/>
            <person name="Zhou Q."/>
            <person name="Bi G."/>
            <person name="Li C."/>
            <person name="Du R."/>
            <person name="Wang X."/>
            <person name="Sun T."/>
            <person name="Guo L."/>
            <person name="Liang H."/>
            <person name="Lu P."/>
            <person name="Wu Y."/>
            <person name="Zhang Z."/>
            <person name="Ro D.K."/>
            <person name="Shang Y."/>
            <person name="Huang S."/>
            <person name="Yan J."/>
        </authorList>
    </citation>
    <scope>NUCLEOTIDE SEQUENCE [LARGE SCALE GENOMIC DNA]</scope>
    <source>
        <strain evidence="1">Ta-2019</strain>
    </source>
</reference>
<keyword evidence="2" id="KW-1185">Reference proteome</keyword>
<accession>A0AA38FB80</accession>
<evidence type="ECO:0000313" key="2">
    <source>
        <dbReference type="Proteomes" id="UP000824469"/>
    </source>
</evidence>
<protein>
    <submittedName>
        <fullName evidence="1">Uncharacterized protein</fullName>
    </submittedName>
</protein>
<dbReference type="AlphaFoldDB" id="A0AA38FB80"/>
<gene>
    <name evidence="1" type="ORF">KI387_038859</name>
</gene>
<dbReference type="EMBL" id="JAHRHJ020000011">
    <property type="protein sequence ID" value="KAH9295271.1"/>
    <property type="molecule type" value="Genomic_DNA"/>
</dbReference>
<comment type="caution">
    <text evidence="1">The sequence shown here is derived from an EMBL/GenBank/DDBJ whole genome shotgun (WGS) entry which is preliminary data.</text>
</comment>
<proteinExistence type="predicted"/>
<evidence type="ECO:0000313" key="1">
    <source>
        <dbReference type="EMBL" id="KAH9295271.1"/>
    </source>
</evidence>
<feature type="non-terminal residue" evidence="1">
    <location>
        <position position="1"/>
    </location>
</feature>
<organism evidence="1 2">
    <name type="scientific">Taxus chinensis</name>
    <name type="common">Chinese yew</name>
    <name type="synonym">Taxus wallichiana var. chinensis</name>
    <dbReference type="NCBI Taxonomy" id="29808"/>
    <lineage>
        <taxon>Eukaryota</taxon>
        <taxon>Viridiplantae</taxon>
        <taxon>Streptophyta</taxon>
        <taxon>Embryophyta</taxon>
        <taxon>Tracheophyta</taxon>
        <taxon>Spermatophyta</taxon>
        <taxon>Pinopsida</taxon>
        <taxon>Pinidae</taxon>
        <taxon>Conifers II</taxon>
        <taxon>Cupressales</taxon>
        <taxon>Taxaceae</taxon>
        <taxon>Taxus</taxon>
    </lineage>
</organism>
<dbReference type="Proteomes" id="UP000824469">
    <property type="component" value="Unassembled WGS sequence"/>
</dbReference>
<name>A0AA38FB80_TAXCH</name>